<organism evidence="1">
    <name type="scientific">Myoviridae sp. ctNQV2</name>
    <dbReference type="NCBI Taxonomy" id="2827683"/>
    <lineage>
        <taxon>Viruses</taxon>
        <taxon>Duplodnaviria</taxon>
        <taxon>Heunggongvirae</taxon>
        <taxon>Uroviricota</taxon>
        <taxon>Caudoviricetes</taxon>
    </lineage>
</organism>
<sequence length="58" mass="6934">MKNFERMKGSKQREKYIVNGKRFSSYEEVEDYCEKRNFRITNTTTISKGTFLIDVTSK</sequence>
<dbReference type="EMBL" id="BK032510">
    <property type="protein sequence ID" value="DAF44043.1"/>
    <property type="molecule type" value="Genomic_DNA"/>
</dbReference>
<evidence type="ECO:0000313" key="1">
    <source>
        <dbReference type="EMBL" id="DAF44043.1"/>
    </source>
</evidence>
<protein>
    <submittedName>
        <fullName evidence="1">ETC complex I subunit conserved region</fullName>
    </submittedName>
</protein>
<accession>A0A8S5RZV8</accession>
<proteinExistence type="predicted"/>
<name>A0A8S5RZV8_9CAUD</name>
<reference evidence="1" key="1">
    <citation type="journal article" date="2021" name="Proc. Natl. Acad. Sci. U.S.A.">
        <title>A Catalog of Tens of Thousands of Viruses from Human Metagenomes Reveals Hidden Associations with Chronic Diseases.</title>
        <authorList>
            <person name="Tisza M.J."/>
            <person name="Buck C.B."/>
        </authorList>
    </citation>
    <scope>NUCLEOTIDE SEQUENCE</scope>
    <source>
        <strain evidence="1">CtNQV2</strain>
    </source>
</reference>